<protein>
    <submittedName>
        <fullName evidence="1">Uncharacterized protein</fullName>
    </submittedName>
</protein>
<gene>
    <name evidence="1" type="ordered locus">PMT9312_1541</name>
</gene>
<dbReference type="Proteomes" id="UP000002715">
    <property type="component" value="Chromosome"/>
</dbReference>
<name>Q318U4_PROM9</name>
<dbReference type="KEGG" id="pmi:PMT9312_1541"/>
<organism evidence="1 2">
    <name type="scientific">Prochlorococcus marinus (strain MIT 9312)</name>
    <dbReference type="NCBI Taxonomy" id="74546"/>
    <lineage>
        <taxon>Bacteria</taxon>
        <taxon>Bacillati</taxon>
        <taxon>Cyanobacteriota</taxon>
        <taxon>Cyanophyceae</taxon>
        <taxon>Synechococcales</taxon>
        <taxon>Prochlorococcaceae</taxon>
        <taxon>Prochlorococcus</taxon>
    </lineage>
</organism>
<accession>Q318U4</accession>
<proteinExistence type="predicted"/>
<reference evidence="2" key="1">
    <citation type="submission" date="2005-07" db="EMBL/GenBank/DDBJ databases">
        <title>Complete sequence of Prochlorococcus marinus str. MIT 9312.</title>
        <authorList>
            <consortium name="US DOE Joint Genome Institute"/>
            <person name="Copeland A."/>
            <person name="Lucas S."/>
            <person name="Lapidus A."/>
            <person name="Barry K."/>
            <person name="Detter J.C."/>
            <person name="Glavina T."/>
            <person name="Hammon N."/>
            <person name="Israni S."/>
            <person name="Pitluck S."/>
            <person name="Thiel J."/>
            <person name="Schmutz J."/>
            <person name="Larimer F."/>
            <person name="Land M."/>
            <person name="Kyrpides N."/>
            <person name="Lykidis A."/>
            <person name="Richardson P."/>
        </authorList>
    </citation>
    <scope>NUCLEOTIDE SEQUENCE [LARGE SCALE GENOMIC DNA]</scope>
    <source>
        <strain evidence="2">MIT 9312</strain>
    </source>
</reference>
<dbReference type="STRING" id="74546.PMT9312_1541"/>
<evidence type="ECO:0000313" key="1">
    <source>
        <dbReference type="EMBL" id="ABB50601.1"/>
    </source>
</evidence>
<dbReference type="EMBL" id="CP000111">
    <property type="protein sequence ID" value="ABB50601.1"/>
    <property type="molecule type" value="Genomic_DNA"/>
</dbReference>
<dbReference type="RefSeq" id="WP_011377084.1">
    <property type="nucleotide sequence ID" value="NC_007577.1"/>
</dbReference>
<sequence>MKLSEVDFYMDWPVSIEVKNLRKFIFANLENKGKVIRWSIVDIQNAIDSYGAKKLKIKAVFAN</sequence>
<dbReference type="AlphaFoldDB" id="Q318U4"/>
<dbReference type="OrthoDB" id="541454at2"/>
<evidence type="ECO:0000313" key="2">
    <source>
        <dbReference type="Proteomes" id="UP000002715"/>
    </source>
</evidence>
<dbReference type="HOGENOM" id="CLU_2882345_0_0_3"/>